<reference evidence="5" key="1">
    <citation type="journal article" date="2019" name="Int. J. Syst. Evol. Microbiol.">
        <title>The Global Catalogue of Microorganisms (GCM) 10K type strain sequencing project: providing services to taxonomists for standard genome sequencing and annotation.</title>
        <authorList>
            <consortium name="The Broad Institute Genomics Platform"/>
            <consortium name="The Broad Institute Genome Sequencing Center for Infectious Disease"/>
            <person name="Wu L."/>
            <person name="Ma J."/>
        </authorList>
    </citation>
    <scope>NUCLEOTIDE SEQUENCE [LARGE SCALE GENOMIC DNA]</scope>
    <source>
        <strain evidence="5">NBRC 110633</strain>
    </source>
</reference>
<dbReference type="Gene3D" id="2.60.40.740">
    <property type="match status" value="2"/>
</dbReference>
<protein>
    <recommendedName>
        <fullName evidence="3">DUF11 domain-containing protein</fullName>
    </recommendedName>
</protein>
<name>A0ABQ5Y694_9VIBR</name>
<evidence type="ECO:0000259" key="3">
    <source>
        <dbReference type="Pfam" id="PF01345"/>
    </source>
</evidence>
<proteinExistence type="predicted"/>
<feature type="domain" description="DUF11" evidence="3">
    <location>
        <begin position="2935"/>
        <end position="3052"/>
    </location>
</feature>
<evidence type="ECO:0000256" key="1">
    <source>
        <dbReference type="SAM" id="MobiDB-lite"/>
    </source>
</evidence>
<dbReference type="PANTHER" id="PTHR34819">
    <property type="entry name" value="LARGE CYSTEINE-RICH PERIPLASMIC PROTEIN OMCB"/>
    <property type="match status" value="1"/>
</dbReference>
<comment type="caution">
    <text evidence="4">The sequence shown here is derived from an EMBL/GenBank/DDBJ whole genome shotgun (WGS) entry which is preliminary data.</text>
</comment>
<dbReference type="NCBIfam" id="TIGR01451">
    <property type="entry name" value="B_ant_repeat"/>
    <property type="match status" value="6"/>
</dbReference>
<gene>
    <name evidence="4" type="ORF">GCM10007906_31430</name>
</gene>
<accession>A0ABQ5Y694</accession>
<feature type="signal peptide" evidence="2">
    <location>
        <begin position="1"/>
        <end position="23"/>
    </location>
</feature>
<feature type="domain" description="DUF11" evidence="3">
    <location>
        <begin position="2389"/>
        <end position="2509"/>
    </location>
</feature>
<dbReference type="InterPro" id="IPR051172">
    <property type="entry name" value="Chlamydia_OmcB"/>
</dbReference>
<sequence>MPIVQRYLVIFLLTLLASAKAMAAGEIEISFTPTLDATYENGEVITYSIEVRNTTISTISDVTVTNAIWDVMSGSNKAFSSINITDTHTLGTNAGTYSSSNSNLNVTGANLLPLGRITYQIEATVADDAAENIVLGNTEVKGTVSGTETTFTNSTTITFTPAEYDYILEASVSPSEYNVGGTLTYSLKATNNGSYAVKGLDIEQNFASLTGQKIDGSTGDAFSNVSISAVASSGSKAGTFATTGDLSVVDAEISVGGYITYTVEATVATDLVSDIDTQASSTTRAGTVDSNALSTPPADPDVELEHTLNSTSPYLINGEVNFELKVSNNGGAIAHNYHVKQNIKDLVSRNGLANDLSPSYNNTDVDGNPFSTWDITVSSIGSNSLSDYQGSSKTDVDFDDTVSIYPRESITYQIKATLTPITIGTLQGFTASVTDESGSLVESASISDTVDAEKVLSVTDSDISISKTTSASEYVPGGEIEYEITVTNGSSKYFANNLLVQDNLTCVMTEQAGGAGEGQAFEEWKVEVISGEDSIGSDPGSFGYGSWSSSPISLTPDIAPGKTIKYKLTAKTNDTSTGLILDDDPSCSNDNVTEEGSGVQTPDDNLRASKDVDSRFYSSGQTLTYTITVTNDGDGFANQVQVLDDLNSVKTTDINGKEINAYSDWTITAEAFKDDGTPATASNTGITGEVKYPDNLNVIATLQPHSYIEYTIVADTNPLANGHISNEVTVDGSVYADRGSDPRDFAIELNKRVKTNTDSGFHDEQTAYSKLDTEVTYQISLKNAKENGYATNVAVKDTLSSISASILEPDTTSKQVFTSWTISAEIISDDPQLDGNPAYTDVGTFASNTDLDTTAQIPPNVEVVYTIVAQIDRSNESEIIYSRFDNTVEIKTPDSTVQSSASDTVIVYPHDPKVIVAKTTPDDEFIPGQWVNFKVTIVNTGAGYANEVRVTDDIIGLNAFSEWEITSTTDSNDTPFKTGSYAGSKSNYPDNGNINTRIDIDPKVNGVEGYVVYNIRGKVKDDYVEDEISNTAEIYDPSTNLNQSSSAEIGGTSSEKLNVSILKTADKVRFVPGDDVTYEIRVLNNGANIETGLKVVDLLTDIRAVLANDKDNQYENYPDQPPFKYWQFDYDDGAGFQSQTKDDFIYPPGDASNTMTLAPGELRTFKIKARVEDNVVGSQDSMGNLNDKIENDAYVYRDFGSVTEESHLSHHEMERAYNGGDVVRKLLVNGVESRFYSPGDTLTYQVTVSSQTGYVNDHGVNENITGVATQLLDGSLATPFDAGFTVDVSKDDANGGDGTTDGTLDGTVEDNKDILTTIDVAGGDSVTFEVEGVVREDATGTITIGGITVIPNSYHLSFSKTVDQSSYEPGQPLVYRLTIENDGNGNAYNIPVIDRLSTIDVELVDGTTDQAFDAGWTVVPSIVSGSSEAIFDLDGTIADNADIDTHASIPAGTKIEYKVTAKVNDNAVGNILNLLTVDGDTVSAETKASAEKYDFSKHVVKLYDQDGSTELTGGYTPGGYIEYEISLKNLNNVHINQMPIKDEISSIQTDYFVGGKGRAFDSWTIVSSVDTSGISNAGSVSNNRDIDTKFDLAASGFATGGTFVTYTIKAKISEQAVGQILNVAVVDNSHNLPSEPVDMLPANISKTHKAYTDTTLATHKTTYNHTTDGEKIVYHLRVENNGKGLEYNKSLQELFSKVKVRVAQNAAGESDSQTLPAFDQYGWTVTVTTSGEATTLIDGYTGGPSSDIDISTLSIAPGGWIDFVMESQIRQDALDQIVVKPKYNGSNFSSAKVTPEDSNLSVSKEIVSIDGKSYVSGDTYKPEDEVIYKFTVTNTEPVWRDQTVIQDIVSNVRVEVIGGTTKSAFSETNISHVFTSTGTTGTQDTYIESYDATDDLDLLVDIAPEEVIEFSVKGKIRPDALGDIDGNTGKAGNQSDTTDVIPPVVPVLSFSKQVFNTTSDTNICTFPSDDGVGCHYNPSGQVQYRITVKNEGESIANDVAIIDKLNEIYTEAVTPTLAFSDYSSAIVSAPDASRFSIAGQYEGNVPLDATFDLMPGDEVVFELNGTVAFDALDDIANVASINGVNTNEVRLEQGDSDIIAQKSTSTPTYKPGSTVKYEILIRNETTSNQIVAVEDLIGSYTVETADGTQQPALDSWTINAEILSDGNGATNIDELDALEGTSSPTISNNIELGAKTGDVYSLVQIQIEGVVRNDAVGKFTNNVSVDTKTYNLREKFIYPQPGELEVSKVTTSPAAIYHPGDTIGYDIEVKNIGDGYATDVLISDLWKTIRAEKAGASLPVRAFDSWSSAQVVSVEGTDPDLSKPISGSEVTGDSGYQIRYNIHPDHTVKLHVEGVVKDDLVGDITNVVEVSDSSGIQSANATYVAATADLTVEKTVDKSQYESGDTLTYTIKIENTTANWASDVAIKDLVNDIIATSITGTNVKAFETGTIFFNASSQTGETKLPSSTGEFLDGNLDIGPNDIVTITVEAELDPEVVGEVINQVEVTYNGTTKTAEATSTAKIPDLTFTKEPMVEFYSPNQAAGYILKIVNEGNSYANDINLKDEIGTLTVTTIDGSTNQAFLQWAVQYVKGSSLTTVDANSLVVDKDIDYNIDLAPNDTITLYVIGLVNAEATGDIVNQAILNHNSKDVTATATLKPRPGDIVLEKTTDERYYQPGEFSTFRVKVTNNGSGFAADVKVEDIISSLEVETSGGAMEPAFNDWTIVTTKGDPRTNIDTTPGPNGDISTNLDIAPGDTVEFAITGTVNSSAVANIVNTATVEFGGATSDATATLETLPEEVWIEKTAESPIYIPGEEAVFHVRVYNGTDGFDNDIELDDILSGIKATNIYGVNERAFESWTIETTNSDSRTTITPMPVDNQDIRSVIDIAPHDIVEFTITVKTNPLAASEITNTAIADLNGTMQRSSATIQPQSQGISIEKTADTEYYVPGTEATFRVKVKNEGTVSATGVDVKDIISDLKVVRLDGTTVEAFDSWRIDVNKSNPETDITNIPAVNADIDSTLTIAANDEVEFVITGLVNQYATGEIKNTASATFRGDTQEAAATLLAMPESVKLEKTVDDEFYRPGENVTYHVVLSNESGSFTEEIVLKDLVSELKVNTINDTEATAFTSWSMTSSYSDERTIVLPQIQGDNIDVNSRVILAPNDTLEIEITGVVNSDAMGEITNHAYAYDKSESDVLADDFATIKPLPIILSVTKVADKAEYTNDDDEITFTMTATNRGSADAESVNLLDEIDKLIGNNGNALFTTWKATITELKSGVVVSVDSDSNVDSNHTMKAYQGNEYEIVVTGEINQGIDDNFTNVFTAAASTGETASANVTIKVKKQAYNEGMLTVTKVASKSEASVGEVVEYEVTITNENDNPFTGVRLVDRYPGGFAYIPDSTEMVNSGPDGVFDTSDDVQITVEPTKTNQLFFEVGDMNIYGKGDSKTADAIRIRYLMRVSVGATFGVYTNTAWAEAPPAESFSAQNTTTNYVVKSNLASATVEVMPDKVFDTASIIGKVFEDHNGDGFQADATADDIYIDVDLAEGDYIPNSTFITQDGVETQLKDEKVKRKGQEVVMSSVDKGYEVDELYGLSRNRTLEHSNKVAFQFKTRTRQGFPFKVTTDNGTHIEFDKQGNAITKHKGDKKKGLSAENLDVVRNLYRDGDAYLWEIIVENKGLYEDGIPGVRLLTVEGIIIETDQYGRYHVPDQWVLNKKGKQFLVKVDTDSLPTGMKVISENPKVRRITPNKLTKFNFSIKSSGDD</sequence>
<dbReference type="Pfam" id="PF01345">
    <property type="entry name" value="DUF11"/>
    <property type="match status" value="4"/>
</dbReference>
<dbReference type="Proteomes" id="UP001156669">
    <property type="component" value="Unassembled WGS sequence"/>
</dbReference>
<feature type="region of interest" description="Disordered" evidence="1">
    <location>
        <begin position="577"/>
        <end position="607"/>
    </location>
</feature>
<evidence type="ECO:0000313" key="5">
    <source>
        <dbReference type="Proteomes" id="UP001156669"/>
    </source>
</evidence>
<feature type="domain" description="DUF11" evidence="3">
    <location>
        <begin position="2662"/>
        <end position="2780"/>
    </location>
</feature>
<keyword evidence="5" id="KW-1185">Reference proteome</keyword>
<dbReference type="InterPro" id="IPR001434">
    <property type="entry name" value="OmcB-like_DUF11"/>
</dbReference>
<feature type="chain" id="PRO_5045591772" description="DUF11 domain-containing protein" evidence="2">
    <location>
        <begin position="24"/>
        <end position="3762"/>
    </location>
</feature>
<dbReference type="EMBL" id="BSOE01000054">
    <property type="protein sequence ID" value="GLR05555.1"/>
    <property type="molecule type" value="Genomic_DNA"/>
</dbReference>
<dbReference type="InterPro" id="IPR047589">
    <property type="entry name" value="DUF11_rpt"/>
</dbReference>
<evidence type="ECO:0000256" key="2">
    <source>
        <dbReference type="SAM" id="SignalP"/>
    </source>
</evidence>
<evidence type="ECO:0000313" key="4">
    <source>
        <dbReference type="EMBL" id="GLR05555.1"/>
    </source>
</evidence>
<organism evidence="4 5">
    <name type="scientific">Vibrio hyugaensis</name>
    <dbReference type="NCBI Taxonomy" id="1534743"/>
    <lineage>
        <taxon>Bacteria</taxon>
        <taxon>Pseudomonadati</taxon>
        <taxon>Pseudomonadota</taxon>
        <taxon>Gammaproteobacteria</taxon>
        <taxon>Vibrionales</taxon>
        <taxon>Vibrionaceae</taxon>
        <taxon>Vibrio</taxon>
    </lineage>
</organism>
<keyword evidence="2" id="KW-0732">Signal</keyword>
<dbReference type="PANTHER" id="PTHR34819:SF3">
    <property type="entry name" value="CELL SURFACE PROTEIN"/>
    <property type="match status" value="1"/>
</dbReference>
<feature type="domain" description="DUF11" evidence="3">
    <location>
        <begin position="3350"/>
        <end position="3489"/>
    </location>
</feature>